<proteinExistence type="predicted"/>
<dbReference type="EMBL" id="JADKPN010000006">
    <property type="protein sequence ID" value="MBF4763741.1"/>
    <property type="molecule type" value="Genomic_DNA"/>
</dbReference>
<evidence type="ECO:0000313" key="1">
    <source>
        <dbReference type="EMBL" id="MBF4763741.1"/>
    </source>
</evidence>
<dbReference type="Proteomes" id="UP000640489">
    <property type="component" value="Unassembled WGS sequence"/>
</dbReference>
<protein>
    <recommendedName>
        <fullName evidence="3">Peptidase MA-like domain-containing protein</fullName>
    </recommendedName>
</protein>
<name>A0A930VDR9_9ACTN</name>
<sequence>MAGLALAAALVGVGAWALLHDSSYVALPPGPSAPQAEPAAAAVALQDLGRALTEGDADAAAALAPPGDSDAEDLLAAVAGNAEALGIQPRLRYVDETGGVGADGRWSAAVDLTWRYADDSGTEPARAEVTVDFAPVDSGGVAVAGFGGADTGRLPVWLSGPVVVREGPGVLVVAAGDGTTVRAEALRYLRLSETAVRVVRRVLPGWHARLVVEVPSSEAGVDRAIDAEPGHSAAIAAVTAPVDGSTTGDSPVHVFVNPEVFDMLRPTGAQVVLSHEAAHVATDAARSTVPPWLLEGFADYVALRDVDLPVTTSAAQIIRQVRRDGVPDALPGAAEFDTATTHLGATYESAWLACVLLAERGGERGLVGLYDDVDAGRPLGATLQRRFGLSETALTRLWQRRLADLAGSGRVPAR</sequence>
<comment type="caution">
    <text evidence="1">The sequence shown here is derived from an EMBL/GenBank/DDBJ whole genome shotgun (WGS) entry which is preliminary data.</text>
</comment>
<gene>
    <name evidence="1" type="ORF">ISU07_11450</name>
</gene>
<evidence type="ECO:0000313" key="2">
    <source>
        <dbReference type="Proteomes" id="UP000640489"/>
    </source>
</evidence>
<accession>A0A930VDR9</accession>
<organism evidence="1 2">
    <name type="scientific">Nocardioides islandensis</name>
    <dbReference type="NCBI Taxonomy" id="433663"/>
    <lineage>
        <taxon>Bacteria</taxon>
        <taxon>Bacillati</taxon>
        <taxon>Actinomycetota</taxon>
        <taxon>Actinomycetes</taxon>
        <taxon>Propionibacteriales</taxon>
        <taxon>Nocardioidaceae</taxon>
        <taxon>Nocardioides</taxon>
    </lineage>
</organism>
<evidence type="ECO:0008006" key="3">
    <source>
        <dbReference type="Google" id="ProtNLM"/>
    </source>
</evidence>
<dbReference type="RefSeq" id="WP_194706936.1">
    <property type="nucleotide sequence ID" value="NZ_JADKPN010000006.1"/>
</dbReference>
<keyword evidence="2" id="KW-1185">Reference proteome</keyword>
<reference evidence="1" key="1">
    <citation type="submission" date="2020-11" db="EMBL/GenBank/DDBJ databases">
        <title>Nocardioides sp. nov., isolated from Soil of Cynanchum wilfordii Hemsley rhizosphere.</title>
        <authorList>
            <person name="Lee J.-S."/>
            <person name="Suh M.K."/>
            <person name="Kim J.-S."/>
        </authorList>
    </citation>
    <scope>NUCLEOTIDE SEQUENCE</scope>
    <source>
        <strain evidence="1">KCTC 19275</strain>
    </source>
</reference>
<dbReference type="AlphaFoldDB" id="A0A930VDR9"/>